<dbReference type="Proteomes" id="UP000320722">
    <property type="component" value="Chromosome"/>
</dbReference>
<gene>
    <name evidence="1" type="ORF">V6x_09920</name>
</gene>
<protein>
    <submittedName>
        <fullName evidence="1">Uncharacterized protein</fullName>
    </submittedName>
</protein>
<evidence type="ECO:0000313" key="2">
    <source>
        <dbReference type="Proteomes" id="UP000320722"/>
    </source>
</evidence>
<accession>A0A517W7U4</accession>
<reference evidence="1 2" key="1">
    <citation type="submission" date="2019-02" db="EMBL/GenBank/DDBJ databases">
        <title>Deep-cultivation of Planctomycetes and their phenomic and genomic characterization uncovers novel biology.</title>
        <authorList>
            <person name="Wiegand S."/>
            <person name="Jogler M."/>
            <person name="Boedeker C."/>
            <person name="Pinto D."/>
            <person name="Vollmers J."/>
            <person name="Rivas-Marin E."/>
            <person name="Kohn T."/>
            <person name="Peeters S.H."/>
            <person name="Heuer A."/>
            <person name="Rast P."/>
            <person name="Oberbeckmann S."/>
            <person name="Bunk B."/>
            <person name="Jeske O."/>
            <person name="Meyerdierks A."/>
            <person name="Storesund J.E."/>
            <person name="Kallscheuer N."/>
            <person name="Luecker S."/>
            <person name="Lage O.M."/>
            <person name="Pohl T."/>
            <person name="Merkel B.J."/>
            <person name="Hornburger P."/>
            <person name="Mueller R.-W."/>
            <person name="Bruemmer F."/>
            <person name="Labrenz M."/>
            <person name="Spormann A.M."/>
            <person name="Op den Camp H."/>
            <person name="Overmann J."/>
            <person name="Amann R."/>
            <person name="Jetten M.S.M."/>
            <person name="Mascher T."/>
            <person name="Medema M.H."/>
            <person name="Devos D.P."/>
            <person name="Kaster A.-K."/>
            <person name="Ovreas L."/>
            <person name="Rohde M."/>
            <person name="Galperin M.Y."/>
            <person name="Jogler C."/>
        </authorList>
    </citation>
    <scope>NUCLEOTIDE SEQUENCE [LARGE SCALE GENOMIC DNA]</scope>
    <source>
        <strain evidence="1 2">V6</strain>
    </source>
</reference>
<dbReference type="AlphaFoldDB" id="A0A517W7U4"/>
<sequence>MIFTGCKLLRDTGGVFAELTVVDVKFRAQSTTQPDSAALWYGTRIPASCISISESDVFSLQLTETVTGGIRFLESSDQGNTNIRFNGVADRPDLANPPEMEPAAKKCAECRSLFFGSASQMDGLCPECAHYLYGYSNCDHIFSQKTCSQCGWDGSESEYIRQIKRHDDLHPD</sequence>
<evidence type="ECO:0000313" key="1">
    <source>
        <dbReference type="EMBL" id="QDU01313.1"/>
    </source>
</evidence>
<dbReference type="EMBL" id="CP036347">
    <property type="protein sequence ID" value="QDU01313.1"/>
    <property type="molecule type" value="Genomic_DNA"/>
</dbReference>
<proteinExistence type="predicted"/>
<organism evidence="1 2">
    <name type="scientific">Gimesia chilikensis</name>
    <dbReference type="NCBI Taxonomy" id="2605989"/>
    <lineage>
        <taxon>Bacteria</taxon>
        <taxon>Pseudomonadati</taxon>
        <taxon>Planctomycetota</taxon>
        <taxon>Planctomycetia</taxon>
        <taxon>Planctomycetales</taxon>
        <taxon>Planctomycetaceae</taxon>
        <taxon>Gimesia</taxon>
    </lineage>
</organism>
<name>A0A517W7U4_9PLAN</name>